<feature type="region of interest" description="Disordered" evidence="1">
    <location>
        <begin position="1"/>
        <end position="46"/>
    </location>
</feature>
<proteinExistence type="predicted"/>
<evidence type="ECO:0000313" key="3">
    <source>
        <dbReference type="Proteomes" id="UP001490365"/>
    </source>
</evidence>
<comment type="caution">
    <text evidence="2">The sequence shown here is derived from an EMBL/GenBank/DDBJ whole genome shotgun (WGS) entry which is preliminary data.</text>
</comment>
<feature type="compositionally biased region" description="Basic and acidic residues" evidence="1">
    <location>
        <begin position="107"/>
        <end position="123"/>
    </location>
</feature>
<feature type="region of interest" description="Disordered" evidence="1">
    <location>
        <begin position="107"/>
        <end position="127"/>
    </location>
</feature>
<reference evidence="2 3" key="1">
    <citation type="submission" date="2024-06" db="EMBL/GenBank/DDBJ databases">
        <title>The Natural Products Discovery Center: Release of the First 8490 Sequenced Strains for Exploring Actinobacteria Biosynthetic Diversity.</title>
        <authorList>
            <person name="Kalkreuter E."/>
            <person name="Kautsar S.A."/>
            <person name="Yang D."/>
            <person name="Bader C.D."/>
            <person name="Teijaro C.N."/>
            <person name="Fluegel L."/>
            <person name="Davis C.M."/>
            <person name="Simpson J.R."/>
            <person name="Lauterbach L."/>
            <person name="Steele A.D."/>
            <person name="Gui C."/>
            <person name="Meng S."/>
            <person name="Li G."/>
            <person name="Viehrig K."/>
            <person name="Ye F."/>
            <person name="Su P."/>
            <person name="Kiefer A.F."/>
            <person name="Nichols A."/>
            <person name="Cepeda A.J."/>
            <person name="Yan W."/>
            <person name="Fan B."/>
            <person name="Jiang Y."/>
            <person name="Adhikari A."/>
            <person name="Zheng C.-J."/>
            <person name="Schuster L."/>
            <person name="Cowan T.M."/>
            <person name="Smanski M.J."/>
            <person name="Chevrette M.G."/>
            <person name="De Carvalho L.P.S."/>
            <person name="Shen B."/>
        </authorList>
    </citation>
    <scope>NUCLEOTIDE SEQUENCE [LARGE SCALE GENOMIC DNA]</scope>
    <source>
        <strain evidence="2 3">NPDC001694</strain>
    </source>
</reference>
<sequence>MPFSPARDMSDSQPQVRDAVQAAMHEQREHGRRTTAAPGPGQVTPAGLHTELALAREEIKDLKRERDRLRERVRLSLGAELDDVGRRQLVERIRQLEQQNTELRHELSEARDRLTDSERRLQEAEDDLTAARASLRRAMRAVPSK</sequence>
<accession>A0ABV1TFC1</accession>
<organism evidence="2 3">
    <name type="scientific">Streptomyces sp. 900105755</name>
    <dbReference type="NCBI Taxonomy" id="3154389"/>
    <lineage>
        <taxon>Bacteria</taxon>
        <taxon>Bacillati</taxon>
        <taxon>Actinomycetota</taxon>
        <taxon>Actinomycetes</taxon>
        <taxon>Kitasatosporales</taxon>
        <taxon>Streptomycetaceae</taxon>
        <taxon>Streptomyces</taxon>
    </lineage>
</organism>
<dbReference type="RefSeq" id="WP_351957317.1">
    <property type="nucleotide sequence ID" value="NZ_JBEOZM010000005.1"/>
</dbReference>
<gene>
    <name evidence="2" type="ORF">ABT211_15725</name>
</gene>
<protein>
    <submittedName>
        <fullName evidence="2">Uncharacterized protein</fullName>
    </submittedName>
</protein>
<dbReference type="Proteomes" id="UP001490365">
    <property type="component" value="Unassembled WGS sequence"/>
</dbReference>
<evidence type="ECO:0000313" key="2">
    <source>
        <dbReference type="EMBL" id="MER6268732.1"/>
    </source>
</evidence>
<dbReference type="EMBL" id="JBEOZM010000005">
    <property type="protein sequence ID" value="MER6268732.1"/>
    <property type="molecule type" value="Genomic_DNA"/>
</dbReference>
<evidence type="ECO:0000256" key="1">
    <source>
        <dbReference type="SAM" id="MobiDB-lite"/>
    </source>
</evidence>
<keyword evidence="3" id="KW-1185">Reference proteome</keyword>
<name>A0ABV1TFC1_9ACTN</name>